<gene>
    <name evidence="2" type="ORF">IAC07_04915</name>
</gene>
<comment type="caution">
    <text evidence="2">The sequence shown here is derived from an EMBL/GenBank/DDBJ whole genome shotgun (WGS) entry which is preliminary data.</text>
</comment>
<evidence type="ECO:0000313" key="3">
    <source>
        <dbReference type="Proteomes" id="UP000771749"/>
    </source>
</evidence>
<dbReference type="Proteomes" id="UP000771749">
    <property type="component" value="Unassembled WGS sequence"/>
</dbReference>
<protein>
    <submittedName>
        <fullName evidence="2">PCMD domain-containing protein</fullName>
    </submittedName>
</protein>
<dbReference type="Gene3D" id="2.60.120.890">
    <property type="entry name" value="BT2081, beta-jelly-roll domain"/>
    <property type="match status" value="1"/>
</dbReference>
<reference evidence="2" key="2">
    <citation type="journal article" date="2021" name="PeerJ">
        <title>Extensive microbial diversity within the chicken gut microbiome revealed by metagenomics and culture.</title>
        <authorList>
            <person name="Gilroy R."/>
            <person name="Ravi A."/>
            <person name="Getino M."/>
            <person name="Pursley I."/>
            <person name="Horton D.L."/>
            <person name="Alikhan N.F."/>
            <person name="Baker D."/>
            <person name="Gharbi K."/>
            <person name="Hall N."/>
            <person name="Watson M."/>
            <person name="Adriaenssens E.M."/>
            <person name="Foster-Nyarko E."/>
            <person name="Jarju S."/>
            <person name="Secka A."/>
            <person name="Antonio M."/>
            <person name="Oren A."/>
            <person name="Chaudhuri R.R."/>
            <person name="La Ragione R."/>
            <person name="Hildebrand F."/>
            <person name="Pallen M.J."/>
        </authorList>
    </citation>
    <scope>NUCLEOTIDE SEQUENCE</scope>
    <source>
        <strain evidence="2">F1-3629</strain>
    </source>
</reference>
<name>A0A940DN88_9BACT</name>
<organism evidence="2 3">
    <name type="scientific">Candidatus Cryptobacteroides gallistercoris</name>
    <dbReference type="NCBI Taxonomy" id="2840765"/>
    <lineage>
        <taxon>Bacteria</taxon>
        <taxon>Pseudomonadati</taxon>
        <taxon>Bacteroidota</taxon>
        <taxon>Bacteroidia</taxon>
        <taxon>Bacteroidales</taxon>
        <taxon>Candidatus Cryptobacteroides</taxon>
    </lineage>
</organism>
<reference evidence="2" key="1">
    <citation type="submission" date="2020-10" db="EMBL/GenBank/DDBJ databases">
        <authorList>
            <person name="Gilroy R."/>
        </authorList>
    </citation>
    <scope>NUCLEOTIDE SEQUENCE</scope>
    <source>
        <strain evidence="2">F1-3629</strain>
    </source>
</reference>
<dbReference type="AlphaFoldDB" id="A0A940DN88"/>
<dbReference type="InterPro" id="IPR038653">
    <property type="entry name" value="Put_CMD_sf"/>
</dbReference>
<evidence type="ECO:0000256" key="1">
    <source>
        <dbReference type="SAM" id="SignalP"/>
    </source>
</evidence>
<keyword evidence="1" id="KW-0732">Signal</keyword>
<proteinExistence type="predicted"/>
<feature type="non-terminal residue" evidence="2">
    <location>
        <position position="334"/>
    </location>
</feature>
<accession>A0A940DN88</accession>
<evidence type="ECO:0000313" key="2">
    <source>
        <dbReference type="EMBL" id="MBO8454049.1"/>
    </source>
</evidence>
<sequence length="334" mass="37310">MRRTIFLTICFFLALAGGGRPCTAAEQDSSRFSDERTVELINRYGTLDSWSTRTVRESSVIGGNSKVLYEFYGDYSNVNTRDPYVAPCGYLWRTNNVLAVVAGITKTSTTVFPEKRGNGYCARIETHVESVKVFGVINMDVTCQGALLLGSLPEPIRDTGNPMAKVLYGVPFSGRPAALVFDYKADVGHETIRGTGFSRLKNLGYPDYPEIAVILQKRWEDEEGNIHALRVGTGYEAVRRNITEWENGHRLEIHYGDISGEKFYEKGMELQQGSERTFHAINSRGENVMVIEEGWAAPDEIPNVLIIKFLSSSGQAFYVGVGNTLWIDNIFLEM</sequence>
<dbReference type="EMBL" id="JADIMJ010000074">
    <property type="protein sequence ID" value="MBO8454049.1"/>
    <property type="molecule type" value="Genomic_DNA"/>
</dbReference>
<feature type="chain" id="PRO_5037091652" evidence="1">
    <location>
        <begin position="25"/>
        <end position="334"/>
    </location>
</feature>
<feature type="signal peptide" evidence="1">
    <location>
        <begin position="1"/>
        <end position="24"/>
    </location>
</feature>